<sequence length="54" mass="6536">MMQMTRRCRKWKKQGKLTSPLLMLRKRSKTKNPLPLQPVQGYIFNPFFSNPKER</sequence>
<dbReference type="Proteomes" id="UP000593561">
    <property type="component" value="Unassembled WGS sequence"/>
</dbReference>
<organism evidence="1 2">
    <name type="scientific">Gossypium davidsonii</name>
    <name type="common">Davidson's cotton</name>
    <name type="synonym">Gossypium klotzschianum subsp. davidsonii</name>
    <dbReference type="NCBI Taxonomy" id="34287"/>
    <lineage>
        <taxon>Eukaryota</taxon>
        <taxon>Viridiplantae</taxon>
        <taxon>Streptophyta</taxon>
        <taxon>Embryophyta</taxon>
        <taxon>Tracheophyta</taxon>
        <taxon>Spermatophyta</taxon>
        <taxon>Magnoliopsida</taxon>
        <taxon>eudicotyledons</taxon>
        <taxon>Gunneridae</taxon>
        <taxon>Pentapetalae</taxon>
        <taxon>rosids</taxon>
        <taxon>malvids</taxon>
        <taxon>Malvales</taxon>
        <taxon>Malvaceae</taxon>
        <taxon>Malvoideae</taxon>
        <taxon>Gossypium</taxon>
    </lineage>
</organism>
<reference evidence="1 2" key="1">
    <citation type="journal article" date="2019" name="Genome Biol. Evol.">
        <title>Insights into the evolution of the New World diploid cottons (Gossypium, subgenus Houzingenia) based on genome sequencing.</title>
        <authorList>
            <person name="Grover C.E."/>
            <person name="Arick M.A. 2nd"/>
            <person name="Thrash A."/>
            <person name="Conover J.L."/>
            <person name="Sanders W.S."/>
            <person name="Peterson D.G."/>
            <person name="Frelichowski J.E."/>
            <person name="Scheffler J.A."/>
            <person name="Scheffler B.E."/>
            <person name="Wendel J.F."/>
        </authorList>
    </citation>
    <scope>NUCLEOTIDE SEQUENCE [LARGE SCALE GENOMIC DNA]</scope>
    <source>
        <strain evidence="1">27</strain>
        <tissue evidence="1">Leaf</tissue>
    </source>
</reference>
<evidence type="ECO:0000313" key="1">
    <source>
        <dbReference type="EMBL" id="MBA0616580.1"/>
    </source>
</evidence>
<dbReference type="EMBL" id="JABFAC010000006">
    <property type="protein sequence ID" value="MBA0616580.1"/>
    <property type="molecule type" value="Genomic_DNA"/>
</dbReference>
<proteinExistence type="predicted"/>
<comment type="caution">
    <text evidence="1">The sequence shown here is derived from an EMBL/GenBank/DDBJ whole genome shotgun (WGS) entry which is preliminary data.</text>
</comment>
<feature type="non-terminal residue" evidence="1">
    <location>
        <position position="54"/>
    </location>
</feature>
<keyword evidence="2" id="KW-1185">Reference proteome</keyword>
<name>A0A7J8RSN4_GOSDV</name>
<gene>
    <name evidence="1" type="ORF">Godav_016620</name>
</gene>
<accession>A0A7J8RSN4</accession>
<evidence type="ECO:0000313" key="2">
    <source>
        <dbReference type="Proteomes" id="UP000593561"/>
    </source>
</evidence>
<protein>
    <submittedName>
        <fullName evidence="1">Uncharacterized protein</fullName>
    </submittedName>
</protein>
<dbReference type="AlphaFoldDB" id="A0A7J8RSN4"/>